<sequence>MAFSLSGIRSQALAKCGICETDRPIKWKCIDCDNLLCNHCKEKVHPQFQNAKDHRVVNIKDLGQPTVVELNINKQYLTELTAVQCMSYCHDDSLWICYNRDKKIQRVKPEGTKLNILSNFNIMVYGIAVTQSNNLLISTGKSKLKQISSKTGALTDSVYNMSPFITSAIHITSDNKVLVTGGNKYSKVVILMNQNGDHERVYEHDQHKQPIFTFPRGITSTRNGNIHVFDEVSDDRGRVVGWGYNQYLYRR</sequence>
<comment type="caution">
    <text evidence="3">The sequence shown here is derived from an EMBL/GenBank/DDBJ whole genome shotgun (WGS) entry which is preliminary data.</text>
</comment>
<dbReference type="PROSITE" id="PS50119">
    <property type="entry name" value="ZF_BBOX"/>
    <property type="match status" value="1"/>
</dbReference>
<evidence type="ECO:0000313" key="4">
    <source>
        <dbReference type="Proteomes" id="UP000596742"/>
    </source>
</evidence>
<dbReference type="Proteomes" id="UP000596742">
    <property type="component" value="Unassembled WGS sequence"/>
</dbReference>
<name>A0A8B6DE91_MYTGA</name>
<dbReference type="OrthoDB" id="295536at2759"/>
<dbReference type="Pfam" id="PF22586">
    <property type="entry name" value="ANCHR-like_BBOX"/>
    <property type="match status" value="1"/>
</dbReference>
<dbReference type="CDD" id="cd19757">
    <property type="entry name" value="Bbox1"/>
    <property type="match status" value="1"/>
</dbReference>
<dbReference type="EMBL" id="UYJE01003286">
    <property type="protein sequence ID" value="VDI17982.1"/>
    <property type="molecule type" value="Genomic_DNA"/>
</dbReference>
<keyword evidence="1" id="KW-0862">Zinc</keyword>
<dbReference type="Gene3D" id="2.130.10.10">
    <property type="entry name" value="YVTN repeat-like/Quinoprotein amine dehydrogenase"/>
    <property type="match status" value="1"/>
</dbReference>
<dbReference type="InterPro" id="IPR015943">
    <property type="entry name" value="WD40/YVTN_repeat-like_dom_sf"/>
</dbReference>
<accession>A0A8B6DE91</accession>
<reference evidence="3" key="1">
    <citation type="submission" date="2018-11" db="EMBL/GenBank/DDBJ databases">
        <authorList>
            <person name="Alioto T."/>
            <person name="Alioto T."/>
        </authorList>
    </citation>
    <scope>NUCLEOTIDE SEQUENCE</scope>
</reference>
<feature type="domain" description="B box-type" evidence="2">
    <location>
        <begin position="11"/>
        <end position="59"/>
    </location>
</feature>
<evidence type="ECO:0000256" key="1">
    <source>
        <dbReference type="PROSITE-ProRule" id="PRU00024"/>
    </source>
</evidence>
<protein>
    <recommendedName>
        <fullName evidence="2">B box-type domain-containing protein</fullName>
    </recommendedName>
</protein>
<dbReference type="SUPFAM" id="SSF101898">
    <property type="entry name" value="NHL repeat"/>
    <property type="match status" value="1"/>
</dbReference>
<keyword evidence="4" id="KW-1185">Reference proteome</keyword>
<organism evidence="3 4">
    <name type="scientific">Mytilus galloprovincialis</name>
    <name type="common">Mediterranean mussel</name>
    <dbReference type="NCBI Taxonomy" id="29158"/>
    <lineage>
        <taxon>Eukaryota</taxon>
        <taxon>Metazoa</taxon>
        <taxon>Spiralia</taxon>
        <taxon>Lophotrochozoa</taxon>
        <taxon>Mollusca</taxon>
        <taxon>Bivalvia</taxon>
        <taxon>Autobranchia</taxon>
        <taxon>Pteriomorphia</taxon>
        <taxon>Mytilida</taxon>
        <taxon>Mytiloidea</taxon>
        <taxon>Mytilidae</taxon>
        <taxon>Mytilinae</taxon>
        <taxon>Mytilus</taxon>
    </lineage>
</organism>
<evidence type="ECO:0000259" key="2">
    <source>
        <dbReference type="PROSITE" id="PS50119"/>
    </source>
</evidence>
<dbReference type="InterPro" id="IPR000315">
    <property type="entry name" value="Znf_B-box"/>
</dbReference>
<evidence type="ECO:0000313" key="3">
    <source>
        <dbReference type="EMBL" id="VDI17982.1"/>
    </source>
</evidence>
<keyword evidence="1" id="KW-0479">Metal-binding</keyword>
<gene>
    <name evidence="3" type="ORF">MGAL_10B041918</name>
</gene>
<dbReference type="GO" id="GO:0008270">
    <property type="term" value="F:zinc ion binding"/>
    <property type="evidence" value="ECO:0007669"/>
    <property type="project" value="UniProtKB-KW"/>
</dbReference>
<dbReference type="AlphaFoldDB" id="A0A8B6DE91"/>
<proteinExistence type="predicted"/>
<keyword evidence="1" id="KW-0863">Zinc-finger</keyword>